<comment type="caution">
    <text evidence="2">The sequence shown here is derived from an EMBL/GenBank/DDBJ whole genome shotgun (WGS) entry which is preliminary data.</text>
</comment>
<dbReference type="PANTHER" id="PTHR33993:SF1">
    <property type="entry name" value="GLYOXALASE FAMILY PROTEIN"/>
    <property type="match status" value="1"/>
</dbReference>
<organism evidence="2 3">
    <name type="scientific">Aeromonas enteropelogenes</name>
    <name type="common">Aeromonas trota</name>
    <dbReference type="NCBI Taxonomy" id="29489"/>
    <lineage>
        <taxon>Bacteria</taxon>
        <taxon>Pseudomonadati</taxon>
        <taxon>Pseudomonadota</taxon>
        <taxon>Gammaproteobacteria</taxon>
        <taxon>Aeromonadales</taxon>
        <taxon>Aeromonadaceae</taxon>
        <taxon>Aeromonas</taxon>
    </lineage>
</organism>
<sequence>MKTHEKLNYVEFAARDLAATKAFFQAAFGWQFADYGPDYCAFAGEGLDGGFYHADLCSQSAQGGALLVFYSANIEATQAKVASAGGSIVRPLFDFPGGRRFHFTEPSGNEFAVWSEPASA</sequence>
<dbReference type="RefSeq" id="WP_026457201.1">
    <property type="nucleotide sequence ID" value="NZ_JMGO02000003.1"/>
</dbReference>
<feature type="domain" description="VOC" evidence="1">
    <location>
        <begin position="6"/>
        <end position="116"/>
    </location>
</feature>
<protein>
    <submittedName>
        <fullName evidence="2">Glyoxalase</fullName>
    </submittedName>
</protein>
<dbReference type="InterPro" id="IPR052164">
    <property type="entry name" value="Anthracycline_SecMetBiosynth"/>
</dbReference>
<dbReference type="Proteomes" id="UP000078435">
    <property type="component" value="Unassembled WGS sequence"/>
</dbReference>
<evidence type="ECO:0000313" key="3">
    <source>
        <dbReference type="Proteomes" id="UP000078435"/>
    </source>
</evidence>
<accession>A0A175VJ05</accession>
<name>A0A175VJ05_AEREN</name>
<dbReference type="Gene3D" id="3.10.180.10">
    <property type="entry name" value="2,3-Dihydroxybiphenyl 1,2-Dioxygenase, domain 1"/>
    <property type="match status" value="1"/>
</dbReference>
<dbReference type="InterPro" id="IPR029068">
    <property type="entry name" value="Glyas_Bleomycin-R_OHBP_Dase"/>
</dbReference>
<dbReference type="InterPro" id="IPR004360">
    <property type="entry name" value="Glyas_Fos-R_dOase_dom"/>
</dbReference>
<dbReference type="EMBL" id="JMGO02000003">
    <property type="protein sequence ID" value="KXU80447.1"/>
    <property type="molecule type" value="Genomic_DNA"/>
</dbReference>
<proteinExistence type="predicted"/>
<evidence type="ECO:0000259" key="1">
    <source>
        <dbReference type="PROSITE" id="PS51819"/>
    </source>
</evidence>
<dbReference type="InterPro" id="IPR037523">
    <property type="entry name" value="VOC_core"/>
</dbReference>
<dbReference type="AlphaFoldDB" id="A0A175VJ05"/>
<dbReference type="PROSITE" id="PS51819">
    <property type="entry name" value="VOC"/>
    <property type="match status" value="1"/>
</dbReference>
<dbReference type="Pfam" id="PF00903">
    <property type="entry name" value="Glyoxalase"/>
    <property type="match status" value="1"/>
</dbReference>
<dbReference type="SUPFAM" id="SSF54593">
    <property type="entry name" value="Glyoxalase/Bleomycin resistance protein/Dihydroxybiphenyl dioxygenase"/>
    <property type="match status" value="1"/>
</dbReference>
<reference evidence="2 3" key="1">
    <citation type="submission" date="2016-02" db="EMBL/GenBank/DDBJ databases">
        <title>Draft genome sequence of Aeromonas trota strain 1999lcr isolated from cerebrospinal fluid (CSF).</title>
        <authorList>
            <person name="Dallagassa C.B."/>
            <person name="Prediger K.C."/>
            <person name="Weiss V.A."/>
            <person name="Assis F.E."/>
            <person name="Baura V."/>
            <person name="Cruz L.M."/>
            <person name="Souza E.M."/>
            <person name="Pedrosa F.O."/>
            <person name="Fadel-Picheth C.M."/>
        </authorList>
    </citation>
    <scope>NUCLEOTIDE SEQUENCE [LARGE SCALE GENOMIC DNA]</scope>
    <source>
        <strain evidence="2 3">1999lcr</strain>
    </source>
</reference>
<gene>
    <name evidence="2" type="ORF">LCR_10095</name>
</gene>
<dbReference type="CDD" id="cd07247">
    <property type="entry name" value="SgaA_N_like"/>
    <property type="match status" value="1"/>
</dbReference>
<evidence type="ECO:0000313" key="2">
    <source>
        <dbReference type="EMBL" id="KXU80447.1"/>
    </source>
</evidence>
<dbReference type="PANTHER" id="PTHR33993">
    <property type="entry name" value="GLYOXALASE-RELATED"/>
    <property type="match status" value="1"/>
</dbReference>
<dbReference type="OrthoDB" id="9792323at2"/>
<dbReference type="STRING" id="29489.VL01_03550"/>